<dbReference type="PANTHER" id="PTHR43464">
    <property type="entry name" value="METHYLTRANSFERASE"/>
    <property type="match status" value="1"/>
</dbReference>
<name>A0A378YBZ0_9BURK</name>
<dbReference type="Proteomes" id="UP000254573">
    <property type="component" value="Unassembled WGS sequence"/>
</dbReference>
<dbReference type="KEGG" id="ppnm:LV28_00110"/>
<evidence type="ECO:0000256" key="3">
    <source>
        <dbReference type="ARBA" id="ARBA00022691"/>
    </source>
</evidence>
<organism evidence="5 6">
    <name type="scientific">Pandoraea pnomenusa</name>
    <dbReference type="NCBI Taxonomy" id="93220"/>
    <lineage>
        <taxon>Bacteria</taxon>
        <taxon>Pseudomonadati</taxon>
        <taxon>Pseudomonadota</taxon>
        <taxon>Betaproteobacteria</taxon>
        <taxon>Burkholderiales</taxon>
        <taxon>Burkholderiaceae</taxon>
        <taxon>Pandoraea</taxon>
    </lineage>
</organism>
<proteinExistence type="predicted"/>
<dbReference type="GO" id="GO:0032259">
    <property type="term" value="P:methylation"/>
    <property type="evidence" value="ECO:0007669"/>
    <property type="project" value="UniProtKB-KW"/>
</dbReference>
<evidence type="ECO:0000256" key="2">
    <source>
        <dbReference type="ARBA" id="ARBA00022679"/>
    </source>
</evidence>
<dbReference type="Gene3D" id="3.40.50.150">
    <property type="entry name" value="Vaccinia Virus protein VP39"/>
    <property type="match status" value="1"/>
</dbReference>
<dbReference type="EMBL" id="UGSG01000001">
    <property type="protein sequence ID" value="SUA73879.1"/>
    <property type="molecule type" value="Genomic_DNA"/>
</dbReference>
<dbReference type="InterPro" id="IPR013217">
    <property type="entry name" value="Methyltransf_12"/>
</dbReference>
<evidence type="ECO:0000313" key="5">
    <source>
        <dbReference type="EMBL" id="SUA73879.1"/>
    </source>
</evidence>
<dbReference type="PANTHER" id="PTHR43464:SF19">
    <property type="entry name" value="UBIQUINONE BIOSYNTHESIS O-METHYLTRANSFERASE, MITOCHONDRIAL"/>
    <property type="match status" value="1"/>
</dbReference>
<dbReference type="InterPro" id="IPR029063">
    <property type="entry name" value="SAM-dependent_MTases_sf"/>
</dbReference>
<keyword evidence="3" id="KW-0949">S-adenosyl-L-methionine</keyword>
<protein>
    <submittedName>
        <fullName evidence="5">Trans-aconitate methyltransferase</fullName>
    </submittedName>
</protein>
<dbReference type="OrthoDB" id="5513623at2"/>
<dbReference type="SUPFAM" id="SSF53335">
    <property type="entry name" value="S-adenosyl-L-methionine-dependent methyltransferases"/>
    <property type="match status" value="1"/>
</dbReference>
<dbReference type="GO" id="GO:0008168">
    <property type="term" value="F:methyltransferase activity"/>
    <property type="evidence" value="ECO:0007669"/>
    <property type="project" value="UniProtKB-KW"/>
</dbReference>
<reference evidence="5 6" key="1">
    <citation type="submission" date="2018-06" db="EMBL/GenBank/DDBJ databases">
        <authorList>
            <consortium name="Pathogen Informatics"/>
            <person name="Doyle S."/>
        </authorList>
    </citation>
    <scope>NUCLEOTIDE SEQUENCE [LARGE SCALE GENOMIC DNA]</scope>
    <source>
        <strain evidence="5 6">NCTC13160</strain>
    </source>
</reference>
<dbReference type="AlphaFoldDB" id="A0A378YBZ0"/>
<evidence type="ECO:0000256" key="1">
    <source>
        <dbReference type="ARBA" id="ARBA00022603"/>
    </source>
</evidence>
<accession>A0A378YBZ0</accession>
<sequence>MAQITTGIRAILSSPAVYDFVQNALGAKRGRRDFVTEFVRPVPGQRILDIGCGTAEILPFLPEVDYEGFDISPGYIAAAQQRHAGRGRFHCRLFTRDDANRIQPADIVLAVGLLHHLNDEDASEFIALARDALRPGGRLVTLDPCYDTQQSAIARYLVSKDRGQNVRDALGYQALFSSHFPVAECRVRHRTWIPYTHCAMVATKPIAQPHGEPVAA</sequence>
<dbReference type="CDD" id="cd02440">
    <property type="entry name" value="AdoMet_MTases"/>
    <property type="match status" value="1"/>
</dbReference>
<dbReference type="Pfam" id="PF08242">
    <property type="entry name" value="Methyltransf_12"/>
    <property type="match status" value="1"/>
</dbReference>
<feature type="domain" description="Methyltransferase type 12" evidence="4">
    <location>
        <begin position="48"/>
        <end position="139"/>
    </location>
</feature>
<keyword evidence="2 5" id="KW-0808">Transferase</keyword>
<evidence type="ECO:0000313" key="6">
    <source>
        <dbReference type="Proteomes" id="UP000254573"/>
    </source>
</evidence>
<evidence type="ECO:0000259" key="4">
    <source>
        <dbReference type="Pfam" id="PF08242"/>
    </source>
</evidence>
<dbReference type="RefSeq" id="WP_048806315.1">
    <property type="nucleotide sequence ID" value="NZ_CP009553.3"/>
</dbReference>
<dbReference type="STRING" id="93220.A6P55_21060"/>
<gene>
    <name evidence="5" type="ORF">NCTC13160_00027</name>
</gene>
<keyword evidence="1 5" id="KW-0489">Methyltransferase</keyword>